<sequence length="61" mass="6569">MEALAASPVAADAEAGRIPRAYGVDRSGIHGQVARSLRVSRATYFRRLRHGMVAPAARHRG</sequence>
<accession>A0ABZ1GNC2</accession>
<dbReference type="EMBL" id="CP109134">
    <property type="protein sequence ID" value="WSD06649.1"/>
    <property type="molecule type" value="Genomic_DNA"/>
</dbReference>
<gene>
    <name evidence="1" type="ORF">OIE73_13260</name>
</gene>
<organism evidence="1 2">
    <name type="scientific">Streptomyces hirsutus</name>
    <dbReference type="NCBI Taxonomy" id="35620"/>
    <lineage>
        <taxon>Bacteria</taxon>
        <taxon>Bacillati</taxon>
        <taxon>Actinomycetota</taxon>
        <taxon>Actinomycetes</taxon>
        <taxon>Kitasatosporales</taxon>
        <taxon>Streptomycetaceae</taxon>
        <taxon>Streptomyces</taxon>
    </lineage>
</organism>
<dbReference type="RefSeq" id="WP_326752761.1">
    <property type="nucleotide sequence ID" value="NZ_CP109134.1"/>
</dbReference>
<proteinExistence type="predicted"/>
<evidence type="ECO:0000313" key="2">
    <source>
        <dbReference type="Proteomes" id="UP001335325"/>
    </source>
</evidence>
<protein>
    <submittedName>
        <fullName evidence="1">Uncharacterized protein</fullName>
    </submittedName>
</protein>
<keyword evidence="2" id="KW-1185">Reference proteome</keyword>
<dbReference type="GeneID" id="91543555"/>
<dbReference type="Proteomes" id="UP001335325">
    <property type="component" value="Chromosome"/>
</dbReference>
<reference evidence="1 2" key="1">
    <citation type="submission" date="2022-10" db="EMBL/GenBank/DDBJ databases">
        <title>The complete genomes of actinobacterial strains from the NBC collection.</title>
        <authorList>
            <person name="Joergensen T.S."/>
            <person name="Alvarez Arevalo M."/>
            <person name="Sterndorff E.B."/>
            <person name="Faurdal D."/>
            <person name="Vuksanovic O."/>
            <person name="Mourched A.-S."/>
            <person name="Charusanti P."/>
            <person name="Shaw S."/>
            <person name="Blin K."/>
            <person name="Weber T."/>
        </authorList>
    </citation>
    <scope>NUCLEOTIDE SEQUENCE [LARGE SCALE GENOMIC DNA]</scope>
    <source>
        <strain evidence="1 2">NBC 01753</strain>
    </source>
</reference>
<evidence type="ECO:0000313" key="1">
    <source>
        <dbReference type="EMBL" id="WSD06649.1"/>
    </source>
</evidence>
<name>A0ABZ1GNC2_9ACTN</name>